<evidence type="ECO:0000313" key="3">
    <source>
        <dbReference type="Proteomes" id="UP001167864"/>
    </source>
</evidence>
<dbReference type="Proteomes" id="UP001167864">
    <property type="component" value="Unassembled WGS sequence"/>
</dbReference>
<feature type="transmembrane region" description="Helical" evidence="1">
    <location>
        <begin position="125"/>
        <end position="142"/>
    </location>
</feature>
<organism evidence="2 3">
    <name type="scientific">Yersinia nurmii</name>
    <dbReference type="NCBI Taxonomy" id="685706"/>
    <lineage>
        <taxon>Bacteria</taxon>
        <taxon>Pseudomonadati</taxon>
        <taxon>Pseudomonadota</taxon>
        <taxon>Gammaproteobacteria</taxon>
        <taxon>Enterobacterales</taxon>
        <taxon>Yersiniaceae</taxon>
        <taxon>Yersinia</taxon>
    </lineage>
</organism>
<keyword evidence="1" id="KW-1133">Transmembrane helix</keyword>
<feature type="transmembrane region" description="Helical" evidence="1">
    <location>
        <begin position="245"/>
        <end position="268"/>
    </location>
</feature>
<feature type="transmembrane region" description="Helical" evidence="1">
    <location>
        <begin position="163"/>
        <end position="185"/>
    </location>
</feature>
<gene>
    <name evidence="2" type="ORF">QVN42_00300</name>
</gene>
<comment type="caution">
    <text evidence="2">The sequence shown here is derived from an EMBL/GenBank/DDBJ whole genome shotgun (WGS) entry which is preliminary data.</text>
</comment>
<sequence length="281" mass="32775">MGKVSKLFNRFGADNHSIYNYTDAGNFYSELSDNLSFYFMSRGEFFILVMRYILVQPLLLILLDVLWPEQFDDLIVIFVQSWPALLSLVLLMPCYYRLRSQGLSPYLLLVHLFPLINYLPQNMFTLPLCGAFILYLLFINIYPGYHVACERKKEIKNELPGEYPFGLTFVCFFVLNLLPFLYFDMDDAAILLIMASWISFLLAKFHWPVVVINIIGSVGVFLFLSSDFSDLKHHNNIIINAVIKISLLDSVLFLMFSLSLFLNMLFWLEEFQRDKGKVVRQ</sequence>
<name>A0AAW7JXE8_9GAMM</name>
<evidence type="ECO:0000256" key="1">
    <source>
        <dbReference type="SAM" id="Phobius"/>
    </source>
</evidence>
<reference evidence="2" key="1">
    <citation type="submission" date="2023-06" db="EMBL/GenBank/DDBJ databases">
        <authorList>
            <person name="Polev D.E."/>
            <person name="Saitova A.T."/>
            <person name="Bogumilchik E.A."/>
            <person name="Kokorina G.I."/>
            <person name="Voskresenskaia E.A."/>
        </authorList>
    </citation>
    <scope>NUCLEOTIDE SEQUENCE</scope>
    <source>
        <strain evidence="2">2145 StPb PI</strain>
    </source>
</reference>
<keyword evidence="1" id="KW-0812">Transmembrane</keyword>
<accession>A0AAW7JXE8</accession>
<dbReference type="EMBL" id="JAUEHU010000001">
    <property type="protein sequence ID" value="MDN0085847.1"/>
    <property type="molecule type" value="Genomic_DNA"/>
</dbReference>
<feature type="transmembrane region" description="Helical" evidence="1">
    <location>
        <begin position="74"/>
        <end position="96"/>
    </location>
</feature>
<feature type="transmembrane region" description="Helical" evidence="1">
    <location>
        <begin position="205"/>
        <end position="224"/>
    </location>
</feature>
<dbReference type="RefSeq" id="WP_289817468.1">
    <property type="nucleotide sequence ID" value="NZ_JAUEHU010000001.1"/>
</dbReference>
<keyword evidence="1" id="KW-0472">Membrane</keyword>
<evidence type="ECO:0000313" key="2">
    <source>
        <dbReference type="EMBL" id="MDN0085847.1"/>
    </source>
</evidence>
<proteinExistence type="predicted"/>
<protein>
    <submittedName>
        <fullName evidence="2">Uncharacterized protein</fullName>
    </submittedName>
</protein>
<feature type="transmembrane region" description="Helical" evidence="1">
    <location>
        <begin position="45"/>
        <end position="68"/>
    </location>
</feature>
<dbReference type="AlphaFoldDB" id="A0AAW7JXE8"/>